<reference evidence="15" key="1">
    <citation type="submission" date="2023-10" db="EMBL/GenBank/DDBJ databases">
        <title>Genome assembly of Pristionchus species.</title>
        <authorList>
            <person name="Yoshida K."/>
            <person name="Sommer R.J."/>
        </authorList>
    </citation>
    <scope>NUCLEOTIDE SEQUENCE</scope>
    <source>
        <strain evidence="15">RS5133</strain>
    </source>
</reference>
<dbReference type="PRINTS" id="PR00868">
    <property type="entry name" value="DNAPOLI"/>
</dbReference>
<keyword evidence="6" id="KW-0227">DNA damage</keyword>
<dbReference type="SUPFAM" id="SSF56672">
    <property type="entry name" value="DNA/RNA polymerases"/>
    <property type="match status" value="1"/>
</dbReference>
<dbReference type="CDD" id="cd08638">
    <property type="entry name" value="DNA_pol_A_theta"/>
    <property type="match status" value="1"/>
</dbReference>
<dbReference type="SMART" id="SM00487">
    <property type="entry name" value="DEXDc"/>
    <property type="match status" value="1"/>
</dbReference>
<dbReference type="InterPro" id="IPR001650">
    <property type="entry name" value="Helicase_C-like"/>
</dbReference>
<dbReference type="GO" id="GO:0003677">
    <property type="term" value="F:DNA binding"/>
    <property type="evidence" value="ECO:0007669"/>
    <property type="project" value="InterPro"/>
</dbReference>
<feature type="domain" description="Helicase ATP-binding" evidence="13">
    <location>
        <begin position="45"/>
        <end position="216"/>
    </location>
</feature>
<evidence type="ECO:0000256" key="3">
    <source>
        <dbReference type="ARBA" id="ARBA00022679"/>
    </source>
</evidence>
<dbReference type="InterPro" id="IPR014001">
    <property type="entry name" value="Helicase_ATP-bd"/>
</dbReference>
<dbReference type="SUPFAM" id="SSF158702">
    <property type="entry name" value="Sec63 N-terminal domain-like"/>
    <property type="match status" value="1"/>
</dbReference>
<dbReference type="Gene3D" id="3.40.50.300">
    <property type="entry name" value="P-loop containing nucleotide triphosphate hydrolases"/>
    <property type="match status" value="2"/>
</dbReference>
<dbReference type="PANTHER" id="PTHR10133">
    <property type="entry name" value="DNA POLYMERASE I"/>
    <property type="match status" value="1"/>
</dbReference>
<dbReference type="GO" id="GO:0005524">
    <property type="term" value="F:ATP binding"/>
    <property type="evidence" value="ECO:0007669"/>
    <property type="project" value="UniProtKB-KW"/>
</dbReference>
<dbReference type="GO" id="GO:0097681">
    <property type="term" value="P:double-strand break repair via alternative nonhomologous end joining"/>
    <property type="evidence" value="ECO:0007669"/>
    <property type="project" value="TreeGrafter"/>
</dbReference>
<proteinExistence type="predicted"/>
<keyword evidence="16" id="KW-1185">Reference proteome</keyword>
<comment type="subcellular location">
    <subcellularLocation>
        <location evidence="1">Nucleus</location>
    </subcellularLocation>
</comment>
<dbReference type="Proteomes" id="UP001432322">
    <property type="component" value="Unassembled WGS sequence"/>
</dbReference>
<feature type="compositionally biased region" description="Basic and acidic residues" evidence="12">
    <location>
        <begin position="996"/>
        <end position="1007"/>
    </location>
</feature>
<comment type="caution">
    <text evidence="15">The sequence shown here is derived from an EMBL/GenBank/DDBJ whole genome shotgun (WGS) entry which is preliminary data.</text>
</comment>
<dbReference type="GO" id="GO:0005634">
    <property type="term" value="C:nucleus"/>
    <property type="evidence" value="ECO:0007669"/>
    <property type="project" value="UniProtKB-SubCell"/>
</dbReference>
<keyword evidence="8" id="KW-0239">DNA-directed DNA polymerase</keyword>
<dbReference type="InterPro" id="IPR011545">
    <property type="entry name" value="DEAD/DEAH_box_helicase_dom"/>
</dbReference>
<dbReference type="Pfam" id="PF00270">
    <property type="entry name" value="DEAD"/>
    <property type="match status" value="1"/>
</dbReference>
<keyword evidence="4" id="KW-0548">Nucleotidyltransferase</keyword>
<feature type="compositionally biased region" description="Low complexity" evidence="12">
    <location>
        <begin position="1098"/>
        <end position="1111"/>
    </location>
</feature>
<protein>
    <recommendedName>
        <fullName evidence="2">DNA-directed DNA polymerase</fullName>
        <ecNumber evidence="2">2.7.7.7</ecNumber>
    </recommendedName>
</protein>
<dbReference type="PROSITE" id="PS51192">
    <property type="entry name" value="HELICASE_ATP_BIND_1"/>
    <property type="match status" value="1"/>
</dbReference>
<comment type="catalytic activity">
    <reaction evidence="11">
        <text>DNA(n) + a 2'-deoxyribonucleoside 5'-triphosphate = DNA(n+1) + diphosphate</text>
        <dbReference type="Rhea" id="RHEA:22508"/>
        <dbReference type="Rhea" id="RHEA-COMP:17339"/>
        <dbReference type="Rhea" id="RHEA-COMP:17340"/>
        <dbReference type="ChEBI" id="CHEBI:33019"/>
        <dbReference type="ChEBI" id="CHEBI:61560"/>
        <dbReference type="ChEBI" id="CHEBI:173112"/>
        <dbReference type="EC" id="2.7.7.7"/>
    </reaction>
</comment>
<accession>A0AAV5VIK2</accession>
<dbReference type="Pfam" id="PF00271">
    <property type="entry name" value="Helicase_C"/>
    <property type="match status" value="1"/>
</dbReference>
<keyword evidence="3" id="KW-0808">Transferase</keyword>
<dbReference type="PROSITE" id="PS51194">
    <property type="entry name" value="HELICASE_CTER"/>
    <property type="match status" value="1"/>
</dbReference>
<evidence type="ECO:0000256" key="7">
    <source>
        <dbReference type="ARBA" id="ARBA00022840"/>
    </source>
</evidence>
<evidence type="ECO:0000259" key="13">
    <source>
        <dbReference type="PROSITE" id="PS51192"/>
    </source>
</evidence>
<dbReference type="GO" id="GO:0006261">
    <property type="term" value="P:DNA-templated DNA replication"/>
    <property type="evidence" value="ECO:0007669"/>
    <property type="project" value="InterPro"/>
</dbReference>
<dbReference type="EMBL" id="BTSY01000003">
    <property type="protein sequence ID" value="GMT19441.1"/>
    <property type="molecule type" value="Genomic_DNA"/>
</dbReference>
<evidence type="ECO:0000256" key="8">
    <source>
        <dbReference type="ARBA" id="ARBA00022932"/>
    </source>
</evidence>
<dbReference type="Gene3D" id="1.10.3380.20">
    <property type="match status" value="1"/>
</dbReference>
<dbReference type="FunFam" id="3.40.50.300:FF:000813">
    <property type="entry name" value="helicase POLQ-like isoform X1"/>
    <property type="match status" value="1"/>
</dbReference>
<evidence type="ECO:0000256" key="12">
    <source>
        <dbReference type="SAM" id="MobiDB-lite"/>
    </source>
</evidence>
<feature type="domain" description="Helicase C-terminal" evidence="14">
    <location>
        <begin position="254"/>
        <end position="453"/>
    </location>
</feature>
<dbReference type="EC" id="2.7.7.7" evidence="2"/>
<keyword evidence="9" id="KW-0234">DNA repair</keyword>
<dbReference type="Pfam" id="PF20470">
    <property type="entry name" value="HTH_61"/>
    <property type="match status" value="1"/>
</dbReference>
<dbReference type="SUPFAM" id="SSF52540">
    <property type="entry name" value="P-loop containing nucleoside triphosphate hydrolases"/>
    <property type="match status" value="1"/>
</dbReference>
<dbReference type="SMART" id="SM00490">
    <property type="entry name" value="HELICc"/>
    <property type="match status" value="1"/>
</dbReference>
<feature type="compositionally biased region" description="Basic and acidic residues" evidence="12">
    <location>
        <begin position="969"/>
        <end position="989"/>
    </location>
</feature>
<evidence type="ECO:0000313" key="15">
    <source>
        <dbReference type="EMBL" id="GMT19441.1"/>
    </source>
</evidence>
<dbReference type="InterPro" id="IPR027417">
    <property type="entry name" value="P-loop_NTPase"/>
</dbReference>
<dbReference type="InterPro" id="IPR046931">
    <property type="entry name" value="HTH_61"/>
</dbReference>
<dbReference type="PANTHER" id="PTHR10133:SF62">
    <property type="entry name" value="DNA POLYMERASE THETA"/>
    <property type="match status" value="1"/>
</dbReference>
<dbReference type="InterPro" id="IPR043502">
    <property type="entry name" value="DNA/RNA_pol_sf"/>
</dbReference>
<dbReference type="GO" id="GO:0003887">
    <property type="term" value="F:DNA-directed DNA polymerase activity"/>
    <property type="evidence" value="ECO:0007669"/>
    <property type="project" value="UniProtKB-KW"/>
</dbReference>
<feature type="region of interest" description="Disordered" evidence="12">
    <location>
        <begin position="1061"/>
        <end position="1125"/>
    </location>
</feature>
<dbReference type="InterPro" id="IPR019760">
    <property type="entry name" value="DNA-dir_DNA_pol_A_CS"/>
</dbReference>
<keyword evidence="7" id="KW-0067">ATP-binding</keyword>
<evidence type="ECO:0000256" key="9">
    <source>
        <dbReference type="ARBA" id="ARBA00023204"/>
    </source>
</evidence>
<evidence type="ECO:0000256" key="10">
    <source>
        <dbReference type="ARBA" id="ARBA00023242"/>
    </source>
</evidence>
<evidence type="ECO:0000259" key="14">
    <source>
        <dbReference type="PROSITE" id="PS51194"/>
    </source>
</evidence>
<dbReference type="SMART" id="SM00482">
    <property type="entry name" value="POLAc"/>
    <property type="match status" value="1"/>
</dbReference>
<dbReference type="Pfam" id="PF21099">
    <property type="entry name" value="POLQ_helical"/>
    <property type="match status" value="1"/>
</dbReference>
<dbReference type="CDD" id="cd18795">
    <property type="entry name" value="SF2_C_Ski2"/>
    <property type="match status" value="1"/>
</dbReference>
<feature type="compositionally biased region" description="Basic and acidic residues" evidence="12">
    <location>
        <begin position="1077"/>
        <end position="1087"/>
    </location>
</feature>
<dbReference type="Gene3D" id="1.20.1060.10">
    <property type="entry name" value="Taq DNA Polymerase, Chain T, domain 4"/>
    <property type="match status" value="1"/>
</dbReference>
<dbReference type="InterPro" id="IPR048960">
    <property type="entry name" value="POLQ-like_helical"/>
</dbReference>
<dbReference type="InterPro" id="IPR001098">
    <property type="entry name" value="DNA-dir_DNA_pol_A_palm_dom"/>
</dbReference>
<dbReference type="InterPro" id="IPR002298">
    <property type="entry name" value="DNA_polymerase_A"/>
</dbReference>
<evidence type="ECO:0000313" key="16">
    <source>
        <dbReference type="Proteomes" id="UP001432322"/>
    </source>
</evidence>
<evidence type="ECO:0000256" key="4">
    <source>
        <dbReference type="ARBA" id="ARBA00022695"/>
    </source>
</evidence>
<keyword evidence="5" id="KW-0547">Nucleotide-binding</keyword>
<evidence type="ECO:0000256" key="2">
    <source>
        <dbReference type="ARBA" id="ARBA00012417"/>
    </source>
</evidence>
<organism evidence="15 16">
    <name type="scientific">Pristionchus fissidentatus</name>
    <dbReference type="NCBI Taxonomy" id="1538716"/>
    <lineage>
        <taxon>Eukaryota</taxon>
        <taxon>Metazoa</taxon>
        <taxon>Ecdysozoa</taxon>
        <taxon>Nematoda</taxon>
        <taxon>Chromadorea</taxon>
        <taxon>Rhabditida</taxon>
        <taxon>Rhabditina</taxon>
        <taxon>Diplogasteromorpha</taxon>
        <taxon>Diplogasteroidea</taxon>
        <taxon>Neodiplogasteridae</taxon>
        <taxon>Pristionchus</taxon>
    </lineage>
</organism>
<feature type="region of interest" description="Disordered" evidence="12">
    <location>
        <begin position="969"/>
        <end position="1007"/>
    </location>
</feature>
<sequence>MTHSFPSWVPLEVVDGYQEKGVKELFDWQKEVIDKALDEGLTNQDGIPLQEKNVVYTAPTSAGKSLVAELLSIAVLLSGRRVLFVLPYISVAREKYAHLQRILRRIDLTVAAFFGPQSAPPSGIWNAAVCTIEKANSLVNSYIQEGDVDRLGLIVVDELHMVADSSRGATLDSLIAKICFSTSRSGASTRLVGMSATLIDARRIADWMKAELICASSRPVDLDESIMVNGVRKGVKDKKLRRQLESTHMDYTDDADKIAGFCVSSLFSHQQILIFCSSKAEVEKTATLIAKTIDGLIKSGSAVRSLIDLRSLLRLKIDIEKRARHLDPLLLKTLPRAVAFHHAGLTSEERECIETSFSDGAVRILVATSTLSSGVNLPAQVVIIRAQTRGPAALSATSYRQMAGRAGRLGHSHTGESILVCRPSDVETVMRIVRGSDEDREDERIYEKRRDASKLVVESICTGLCESLSDVSSLLSSLLFPPSKTAQEYVDELMEQKLLSVDACSSLLTPTQLGRASLSSSLPPDAALFVFSDLRIATRSLALDTELHMLYLVTPVNYTVWSGVDWNALHKVFTRLAPEEKNVARLVGVTERFILRSIQGIMISEKEQRNMQIHLRFFSSLALFDVVNEMPLAEAASKYGINRGALQALQYQSATYAAMVVSFCSRLGWLYLRSLLDGFAARLSFGIRAELTELVRIDGIDGARARGFHQAGITSMSDLAQSSLREISQVLTSVVPFDAEATNDGRGEWIFGESRCSLEEAAEILRGRADEMLRRSILALGISPDLVKFTLKREMKSEGGILDGGGTKVEMKQEVKDEMPDSLPESGYGSERNAEDTVDVKTARSIVLSQEEIDDLLSQSIDDLSLVEESDGMDEDEVFQEIKDQKEEDDEKYEVVEDLETSLRRAAEVLVDSFDESLVYLNTPKREERRESMIGRRMSGRNEIGKDKSQMEKDSFDESLVFIVKEEKKEERRRSILGELRRKEEEEKRRRGSISGEKKEEEGIKDHADTVVDEETETVTAQEYDSFYDSIRVVSQRISENEDTLMEKSIDKSAELFDDSVFDDDGRAKPSTSSVNQEEKEEMKETSVRVAKKRRKSLLLSSSHSNLHSPSTASPLSKQLRREKKKNGANIKVVDVCSSPVRWNLFIVSSRSWTTVGLSIATRVKARSGEEIVGVAITEESRNDEDENEYETEVYYVPLTDDPIYGCAEDEEIAESCTPLETISLNERKEVVLELLQSLDRILLFDALRSMEFLRSFFQISSFSFTPVCLSYLSFLAHLRRGESPMGLQEIASSLCLLTRWQPFLSSSSPRLKSAGGSWICSRIEMRLLSMAISKSSKESVYLEMRAVDSISRIAGTGIRFNRRLCDEAVKKMRERMEKIEENTREYCNGRNVNLESPVQVAEVLFTTLSLPYPGGGGATSRRHLPTNKVVLEQITSLHTLPGMILEYRKLKHAVSQCLLPLRESLPDVVNGDFTADFISIHTRFNLFSATGRVLSSRPNVQNVGKDPVLPGFTLRSLFVPSEGCLLLSADFSQLELRVLAHMSGDSRLKGLLNDEKIDIFSNLATEWNQSRQTVKVVCYGMIYGMGAKSLGEKLECTKEQAQKMINNFFATFPRARSYIQKTNEEGAKRGYVETQLGRRRPFSQHGDQEYRSRQERQSINFTIQGTASEIFKSALIAVESSIKEMGGRIVMQVHDEIIVEIRSGEEQGKIATEVIQRAMETAFPKCTVRLPVKISIGKSWAELK</sequence>
<evidence type="ECO:0000256" key="1">
    <source>
        <dbReference type="ARBA" id="ARBA00004123"/>
    </source>
</evidence>
<evidence type="ECO:0000256" key="11">
    <source>
        <dbReference type="ARBA" id="ARBA00049244"/>
    </source>
</evidence>
<name>A0AAV5VIK2_9BILA</name>
<evidence type="ECO:0000256" key="5">
    <source>
        <dbReference type="ARBA" id="ARBA00022741"/>
    </source>
</evidence>
<dbReference type="Gene3D" id="3.30.70.370">
    <property type="match status" value="1"/>
</dbReference>
<evidence type="ECO:0000256" key="6">
    <source>
        <dbReference type="ARBA" id="ARBA00022763"/>
    </source>
</evidence>
<gene>
    <name evidence="15" type="ORF">PFISCL1PPCAC_10738</name>
</gene>
<dbReference type="Pfam" id="PF00476">
    <property type="entry name" value="DNA_pol_A"/>
    <property type="match status" value="1"/>
</dbReference>
<dbReference type="Gene3D" id="1.10.150.20">
    <property type="entry name" value="5' to 3' exonuclease, C-terminal subdomain"/>
    <property type="match status" value="1"/>
</dbReference>
<dbReference type="PROSITE" id="PS00447">
    <property type="entry name" value="DNA_POLYMERASE_A"/>
    <property type="match status" value="1"/>
</dbReference>
<keyword evidence="10" id="KW-0539">Nucleus</keyword>